<evidence type="ECO:0000313" key="7">
    <source>
        <dbReference type="Proteomes" id="UP000195331"/>
    </source>
</evidence>
<evidence type="ECO:0000313" key="6">
    <source>
        <dbReference type="EMBL" id="ART69320.1"/>
    </source>
</evidence>
<comment type="similarity">
    <text evidence="2">Belongs to the flavin monoamine oxidase family.</text>
</comment>
<accession>A0A1Y0C298</accession>
<keyword evidence="7" id="KW-1185">Reference proteome</keyword>
<dbReference type="Gene3D" id="3.90.660.10">
    <property type="match status" value="1"/>
</dbReference>
<feature type="binding site" evidence="4">
    <location>
        <begin position="35"/>
        <end position="36"/>
    </location>
    <ligand>
        <name>FAD</name>
        <dbReference type="ChEBI" id="CHEBI:57692"/>
    </ligand>
</feature>
<dbReference type="Gene3D" id="3.50.50.60">
    <property type="entry name" value="FAD/NAD(P)-binding domain"/>
    <property type="match status" value="1"/>
</dbReference>
<dbReference type="OrthoDB" id="337830at2"/>
<gene>
    <name evidence="6" type="ORF">BTO20_12635</name>
</gene>
<comment type="cofactor">
    <cofactor evidence="1">
        <name>FAD</name>
        <dbReference type="ChEBI" id="CHEBI:57692"/>
    </cofactor>
</comment>
<dbReference type="PRINTS" id="PR00757">
    <property type="entry name" value="AMINEOXDASEF"/>
</dbReference>
<dbReference type="Pfam" id="PF01593">
    <property type="entry name" value="Amino_oxidase"/>
    <property type="match status" value="1"/>
</dbReference>
<dbReference type="GO" id="GO:0016491">
    <property type="term" value="F:oxidoreductase activity"/>
    <property type="evidence" value="ECO:0007669"/>
    <property type="project" value="UniProtKB-KW"/>
</dbReference>
<dbReference type="AlphaFoldDB" id="A0A1Y0C298"/>
<dbReference type="RefSeq" id="WP_087076329.1">
    <property type="nucleotide sequence ID" value="NZ_CP020809.1"/>
</dbReference>
<dbReference type="KEGG" id="mdx:BTO20_12635"/>
<evidence type="ECO:0000256" key="3">
    <source>
        <dbReference type="ARBA" id="ARBA00023002"/>
    </source>
</evidence>
<dbReference type="InterPro" id="IPR002937">
    <property type="entry name" value="Amino_oxidase"/>
</dbReference>
<protein>
    <recommendedName>
        <fullName evidence="5">Amine oxidase domain-containing protein</fullName>
    </recommendedName>
</protein>
<evidence type="ECO:0000256" key="1">
    <source>
        <dbReference type="ARBA" id="ARBA00001974"/>
    </source>
</evidence>
<organism evidence="6 7">
    <name type="scientific">Mycobacterium dioxanotrophicus</name>
    <dbReference type="NCBI Taxonomy" id="482462"/>
    <lineage>
        <taxon>Bacteria</taxon>
        <taxon>Bacillati</taxon>
        <taxon>Actinomycetota</taxon>
        <taxon>Actinomycetes</taxon>
        <taxon>Mycobacteriales</taxon>
        <taxon>Mycobacteriaceae</taxon>
        <taxon>Mycobacterium</taxon>
    </lineage>
</organism>
<keyword evidence="3" id="KW-0560">Oxidoreductase</keyword>
<dbReference type="InterPro" id="IPR001613">
    <property type="entry name" value="Flavin_amine_oxidase"/>
</dbReference>
<evidence type="ECO:0000256" key="4">
    <source>
        <dbReference type="PIRSR" id="PIRSR601613-1"/>
    </source>
</evidence>
<dbReference type="EMBL" id="CP020809">
    <property type="protein sequence ID" value="ART69320.1"/>
    <property type="molecule type" value="Genomic_DNA"/>
</dbReference>
<dbReference type="InterPro" id="IPR036188">
    <property type="entry name" value="FAD/NAD-bd_sf"/>
</dbReference>
<dbReference type="SUPFAM" id="SSF51905">
    <property type="entry name" value="FAD/NAD(P)-binding domain"/>
    <property type="match status" value="1"/>
</dbReference>
<feature type="binding site" evidence="4">
    <location>
        <position position="230"/>
    </location>
    <ligand>
        <name>FAD</name>
        <dbReference type="ChEBI" id="CHEBI:57692"/>
    </ligand>
</feature>
<dbReference type="Gene3D" id="1.10.405.10">
    <property type="entry name" value="Guanine Nucleotide Dissociation Inhibitor, domain 1"/>
    <property type="match status" value="1"/>
</dbReference>
<dbReference type="Proteomes" id="UP000195331">
    <property type="component" value="Chromosome"/>
</dbReference>
<evidence type="ECO:0000259" key="5">
    <source>
        <dbReference type="Pfam" id="PF01593"/>
    </source>
</evidence>
<dbReference type="PANTHER" id="PTHR43563:SF1">
    <property type="entry name" value="AMINE OXIDASE [FLAVIN-CONTAINING] B"/>
    <property type="match status" value="1"/>
</dbReference>
<evidence type="ECO:0000256" key="2">
    <source>
        <dbReference type="ARBA" id="ARBA00005995"/>
    </source>
</evidence>
<feature type="domain" description="Amine oxidase" evidence="5">
    <location>
        <begin position="15"/>
        <end position="432"/>
    </location>
</feature>
<reference evidence="6 7" key="1">
    <citation type="submission" date="2017-04" db="EMBL/GenBank/DDBJ databases">
        <title>Whole Genome Sequence of 1,4-Dioxane Degrading Bacterium Mycobacterium dioxanotrophicus PH-06.</title>
        <authorList>
            <person name="He Y."/>
        </authorList>
    </citation>
    <scope>NUCLEOTIDE SEQUENCE [LARGE SCALE GENOMIC DNA]</scope>
    <source>
        <strain evidence="6 7">PH-06</strain>
    </source>
</reference>
<sequence>MNGVTYDALVIGAGFAGLTAARDLAKDGKKVLIVEARDRIGGRAWYRLFADTNFSIELGGNWIDIDGNVALMAEVERYGVHLSTSPQAENHVSRLDGVLSHAACPITEDEQRALEHLSQQVLVDVRRIDSALPLDQQDVADLDVPLDSYLDGFGLAARVRELVGAWIRENTGCHESQISALHLMSWIPNLNNSVLALGHTPTHRFAAGTIDLLRRMLDDSGAELRLSTPVVAVTQSAEHVEVRTQGGEILRARGAVIALPLNCLTDVSFTPALSQAKTAGAAIGQAGAAKKLWALVTDLPPKLLGVGGHDEPIDVFFTDFPADETGLGGDLVVGFSTQERPLDILDREDMEVAMRRYVPEAGVVKVDGHDWLADPYAKGTWCAAPAGLLSKYASALEATEGRLVFAGSDIAHAFRGWMEGAVATGATAAGRLSAILAQR</sequence>
<dbReference type="PANTHER" id="PTHR43563">
    <property type="entry name" value="AMINE OXIDASE"/>
    <property type="match status" value="1"/>
</dbReference>
<feature type="binding site" evidence="4">
    <location>
        <position position="335"/>
    </location>
    <ligand>
        <name>substrate</name>
    </ligand>
</feature>
<proteinExistence type="inferred from homology"/>
<name>A0A1Y0C298_9MYCO</name>
<dbReference type="InterPro" id="IPR050703">
    <property type="entry name" value="Flavin_MAO"/>
</dbReference>